<dbReference type="Gene3D" id="3.30.530.20">
    <property type="match status" value="1"/>
</dbReference>
<accession>A0A103XS68</accession>
<dbReference type="AlphaFoldDB" id="A0A103XS68"/>
<reference evidence="2 3" key="1">
    <citation type="journal article" date="2016" name="Sci. Rep.">
        <title>The genome sequence of the outbreeding globe artichoke constructed de novo incorporating a phase-aware low-pass sequencing strategy of F1 progeny.</title>
        <authorList>
            <person name="Scaglione D."/>
            <person name="Reyes-Chin-Wo S."/>
            <person name="Acquadro A."/>
            <person name="Froenicke L."/>
            <person name="Portis E."/>
            <person name="Beitel C."/>
            <person name="Tirone M."/>
            <person name="Mauro R."/>
            <person name="Lo Monaco A."/>
            <person name="Mauromicale G."/>
            <person name="Faccioli P."/>
            <person name="Cattivelli L."/>
            <person name="Rieseberg L."/>
            <person name="Michelmore R."/>
            <person name="Lanteri S."/>
        </authorList>
    </citation>
    <scope>NUCLEOTIDE SEQUENCE [LARGE SCALE GENOMIC DNA]</scope>
    <source>
        <strain evidence="2">2C</strain>
    </source>
</reference>
<dbReference type="EMBL" id="LEKV01004371">
    <property type="protein sequence ID" value="KVH95916.1"/>
    <property type="molecule type" value="Genomic_DNA"/>
</dbReference>
<evidence type="ECO:0000313" key="3">
    <source>
        <dbReference type="Proteomes" id="UP000243975"/>
    </source>
</evidence>
<keyword evidence="3" id="KW-1185">Reference proteome</keyword>
<dbReference type="SMART" id="SM01037">
    <property type="entry name" value="Bet_v_1"/>
    <property type="match status" value="1"/>
</dbReference>
<dbReference type="PANTHER" id="PTHR31907">
    <property type="entry name" value="MLP-LIKE PROTEIN 423"/>
    <property type="match status" value="1"/>
</dbReference>
<dbReference type="InterPro" id="IPR051761">
    <property type="entry name" value="MLP-like_ligand-binding"/>
</dbReference>
<dbReference type="GO" id="GO:0006952">
    <property type="term" value="P:defense response"/>
    <property type="evidence" value="ECO:0007669"/>
    <property type="project" value="InterPro"/>
</dbReference>
<name>A0A103XS68_CYNCS</name>
<dbReference type="Pfam" id="PF00407">
    <property type="entry name" value="Bet_v_1"/>
    <property type="match status" value="1"/>
</dbReference>
<dbReference type="SUPFAM" id="SSF55961">
    <property type="entry name" value="Bet v1-like"/>
    <property type="match status" value="1"/>
</dbReference>
<protein>
    <submittedName>
        <fullName evidence="2">Bet v I domain-containing protein</fullName>
    </submittedName>
</protein>
<dbReference type="InterPro" id="IPR000916">
    <property type="entry name" value="Bet_v_I/MLP"/>
</dbReference>
<gene>
    <name evidence="2" type="ORF">Ccrd_001988</name>
</gene>
<dbReference type="Gramene" id="KVH95916">
    <property type="protein sequence ID" value="KVH95916"/>
    <property type="gene ID" value="Ccrd_001988"/>
</dbReference>
<evidence type="ECO:0000259" key="1">
    <source>
        <dbReference type="SMART" id="SM01037"/>
    </source>
</evidence>
<dbReference type="Proteomes" id="UP000243975">
    <property type="component" value="Unassembled WGS sequence"/>
</dbReference>
<proteinExistence type="predicted"/>
<organism evidence="2 3">
    <name type="scientific">Cynara cardunculus var. scolymus</name>
    <name type="common">Globe artichoke</name>
    <name type="synonym">Cynara scolymus</name>
    <dbReference type="NCBI Taxonomy" id="59895"/>
    <lineage>
        <taxon>Eukaryota</taxon>
        <taxon>Viridiplantae</taxon>
        <taxon>Streptophyta</taxon>
        <taxon>Embryophyta</taxon>
        <taxon>Tracheophyta</taxon>
        <taxon>Spermatophyta</taxon>
        <taxon>Magnoliopsida</taxon>
        <taxon>eudicotyledons</taxon>
        <taxon>Gunneridae</taxon>
        <taxon>Pentapetalae</taxon>
        <taxon>asterids</taxon>
        <taxon>campanulids</taxon>
        <taxon>Asterales</taxon>
        <taxon>Asteraceae</taxon>
        <taxon>Carduoideae</taxon>
        <taxon>Cardueae</taxon>
        <taxon>Carduinae</taxon>
        <taxon>Cynara</taxon>
    </lineage>
</organism>
<evidence type="ECO:0000313" key="2">
    <source>
        <dbReference type="EMBL" id="KVH95916.1"/>
    </source>
</evidence>
<comment type="caution">
    <text evidence="2">The sequence shown here is derived from an EMBL/GenBank/DDBJ whole genome shotgun (WGS) entry which is preliminary data.</text>
</comment>
<sequence length="159" mass="17758">MVITGKVVREVDINCGGNFLHQFFSHKPHEMAIIAPDTVHRVDLVSGRWGAPGSVISCHFIHAYGFCVRADEKINSVKDFIKVDDEKIVFKVIEGDVLQVYNALSFSIHMEEAEDKQSGVWSVNFEKANASIPDPTPYLDLLCGFTKDMNAYILKQANA</sequence>
<feature type="domain" description="Bet v I/Major latex protein" evidence="1">
    <location>
        <begin position="2"/>
        <end position="156"/>
    </location>
</feature>
<dbReference type="InterPro" id="IPR023393">
    <property type="entry name" value="START-like_dom_sf"/>
</dbReference>